<dbReference type="KEGG" id="lga:LGAS_1112"/>
<evidence type="ECO:0000313" key="2">
    <source>
        <dbReference type="Proteomes" id="UP000000664"/>
    </source>
</evidence>
<sequence length="35" mass="3917">MQQLILQGLSLYKYLNLRNPLIGLNDLGDVTSAKL</sequence>
<gene>
    <name evidence="1" type="ordered locus">LGAS_1112</name>
</gene>
<proteinExistence type="predicted"/>
<organism evidence="1 2">
    <name type="scientific">Lactobacillus gasseri (strain ATCC 33323 / DSM 20243 / BCRC 14619 / CIP 102991 / JCM 1131 / KCTC 3163 / NCIMB 11718 / NCTC 13722 / AM63)</name>
    <dbReference type="NCBI Taxonomy" id="324831"/>
    <lineage>
        <taxon>Bacteria</taxon>
        <taxon>Bacillati</taxon>
        <taxon>Bacillota</taxon>
        <taxon>Bacilli</taxon>
        <taxon>Lactobacillales</taxon>
        <taxon>Lactobacillaceae</taxon>
        <taxon>Lactobacillus</taxon>
    </lineage>
</organism>
<reference evidence="1 2" key="1">
    <citation type="journal article" date="2006" name="Proc. Natl. Acad. Sci. U.S.A.">
        <title>Comparative genomics of the lactic acid bacteria.</title>
        <authorList>
            <person name="Makarova K."/>
            <person name="Slesarev A."/>
            <person name="Wolf Y."/>
            <person name="Sorokin A."/>
            <person name="Mirkin B."/>
            <person name="Koonin E."/>
            <person name="Pavlov A."/>
            <person name="Pavlova N."/>
            <person name="Karamychev V."/>
            <person name="Polouchine N."/>
            <person name="Shakhova V."/>
            <person name="Grigoriev I."/>
            <person name="Lou Y."/>
            <person name="Rohksar D."/>
            <person name="Lucas S."/>
            <person name="Huang K."/>
            <person name="Goodstein D.M."/>
            <person name="Hawkins T."/>
            <person name="Plengvidhya V."/>
            <person name="Welker D."/>
            <person name="Hughes J."/>
            <person name="Goh Y."/>
            <person name="Benson A."/>
            <person name="Baldwin K."/>
            <person name="Lee J.H."/>
            <person name="Diaz-Muniz I."/>
            <person name="Dosti B."/>
            <person name="Smeianov V."/>
            <person name="Wechter W."/>
            <person name="Barabote R."/>
            <person name="Lorca G."/>
            <person name="Altermann E."/>
            <person name="Barrangou R."/>
            <person name="Ganesan B."/>
            <person name="Xie Y."/>
            <person name="Rawsthorne H."/>
            <person name="Tamir D."/>
            <person name="Parker C."/>
            <person name="Breidt F."/>
            <person name="Broadbent J."/>
            <person name="Hutkins R."/>
            <person name="O'Sullivan D."/>
            <person name="Steele J."/>
            <person name="Unlu G."/>
            <person name="Saier M."/>
            <person name="Klaenhammer T."/>
            <person name="Richardson P."/>
            <person name="Kozyavkin S."/>
            <person name="Weimer B."/>
            <person name="Mills D."/>
        </authorList>
    </citation>
    <scope>NUCLEOTIDE SEQUENCE [LARGE SCALE GENOMIC DNA]</scope>
    <source>
        <strain evidence="2">ATCC 33323 / DSM 20243 / BCRC 14619 / CIP 102991 / JCM 1131 / KCTC 3163 / NCIMB 11718 / NCTC 13722 / AM63</strain>
    </source>
</reference>
<evidence type="ECO:0000313" key="1">
    <source>
        <dbReference type="EMBL" id="ABJ60484.1"/>
    </source>
</evidence>
<protein>
    <submittedName>
        <fullName evidence="1">Uncharacterized protein</fullName>
    </submittedName>
</protein>
<dbReference type="AlphaFoldDB" id="A0A805Z0S0"/>
<dbReference type="Proteomes" id="UP000000664">
    <property type="component" value="Chromosome"/>
</dbReference>
<accession>A0A805Z0S0</accession>
<name>A0A805Z0S0_LACGA</name>
<dbReference type="EMBL" id="CP000413">
    <property type="protein sequence ID" value="ABJ60484.1"/>
    <property type="molecule type" value="Genomic_DNA"/>
</dbReference>